<accession>A0AAN9MZZ6</accession>
<protein>
    <submittedName>
        <fullName evidence="1">Uncharacterized protein</fullName>
    </submittedName>
</protein>
<reference evidence="1 2" key="1">
    <citation type="submission" date="2024-01" db="EMBL/GenBank/DDBJ databases">
        <title>The genomes of 5 underutilized Papilionoideae crops provide insights into root nodulation and disease resistanc.</title>
        <authorList>
            <person name="Jiang F."/>
        </authorList>
    </citation>
    <scope>NUCLEOTIDE SEQUENCE [LARGE SCALE GENOMIC DNA]</scope>
    <source>
        <strain evidence="1">JINMINGXINNONG_FW02</strain>
        <tissue evidence="1">Leaves</tissue>
    </source>
</reference>
<evidence type="ECO:0000313" key="1">
    <source>
        <dbReference type="EMBL" id="KAK7364180.1"/>
    </source>
</evidence>
<dbReference type="Proteomes" id="UP001374584">
    <property type="component" value="Unassembled WGS sequence"/>
</dbReference>
<organism evidence="1 2">
    <name type="scientific">Phaseolus coccineus</name>
    <name type="common">Scarlet runner bean</name>
    <name type="synonym">Phaseolus multiflorus</name>
    <dbReference type="NCBI Taxonomy" id="3886"/>
    <lineage>
        <taxon>Eukaryota</taxon>
        <taxon>Viridiplantae</taxon>
        <taxon>Streptophyta</taxon>
        <taxon>Embryophyta</taxon>
        <taxon>Tracheophyta</taxon>
        <taxon>Spermatophyta</taxon>
        <taxon>Magnoliopsida</taxon>
        <taxon>eudicotyledons</taxon>
        <taxon>Gunneridae</taxon>
        <taxon>Pentapetalae</taxon>
        <taxon>rosids</taxon>
        <taxon>fabids</taxon>
        <taxon>Fabales</taxon>
        <taxon>Fabaceae</taxon>
        <taxon>Papilionoideae</taxon>
        <taxon>50 kb inversion clade</taxon>
        <taxon>NPAAA clade</taxon>
        <taxon>indigoferoid/millettioid clade</taxon>
        <taxon>Phaseoleae</taxon>
        <taxon>Phaseolus</taxon>
    </lineage>
</organism>
<dbReference type="AlphaFoldDB" id="A0AAN9MZZ6"/>
<comment type="caution">
    <text evidence="1">The sequence shown here is derived from an EMBL/GenBank/DDBJ whole genome shotgun (WGS) entry which is preliminary data.</text>
</comment>
<name>A0AAN9MZZ6_PHACN</name>
<gene>
    <name evidence="1" type="ORF">VNO80_12653</name>
</gene>
<keyword evidence="2" id="KW-1185">Reference proteome</keyword>
<sequence length="69" mass="7797">MYITIGSIFSEFCFLLRDSCPFSLILLSAKPINPSDALSLVLNLYVWFETLLLNGDLGQPMEQFCSFGR</sequence>
<proteinExistence type="predicted"/>
<evidence type="ECO:0000313" key="2">
    <source>
        <dbReference type="Proteomes" id="UP001374584"/>
    </source>
</evidence>
<dbReference type="EMBL" id="JAYMYR010000005">
    <property type="protein sequence ID" value="KAK7364180.1"/>
    <property type="molecule type" value="Genomic_DNA"/>
</dbReference>